<feature type="compositionally biased region" description="Basic and acidic residues" evidence="6">
    <location>
        <begin position="233"/>
        <end position="242"/>
    </location>
</feature>
<feature type="region of interest" description="Disordered" evidence="6">
    <location>
        <begin position="109"/>
        <end position="174"/>
    </location>
</feature>
<comment type="caution">
    <text evidence="9">The sequence shown here is derived from an EMBL/GenBank/DDBJ whole genome shotgun (WGS) entry which is preliminary data.</text>
</comment>
<dbReference type="InterPro" id="IPR016811">
    <property type="entry name" value="ORC6_fun"/>
</dbReference>
<gene>
    <name evidence="9" type="ORF">RNJ44_00974</name>
</gene>
<evidence type="ECO:0000256" key="7">
    <source>
        <dbReference type="SAM" id="Phobius"/>
    </source>
</evidence>
<proteinExistence type="inferred from homology"/>
<protein>
    <submittedName>
        <fullName evidence="9">Origin recognition complex subunit 6</fullName>
    </submittedName>
</protein>
<organism evidence="9 10">
    <name type="scientific">Nakaseomyces bracarensis</name>
    <dbReference type="NCBI Taxonomy" id="273131"/>
    <lineage>
        <taxon>Eukaryota</taxon>
        <taxon>Fungi</taxon>
        <taxon>Dikarya</taxon>
        <taxon>Ascomycota</taxon>
        <taxon>Saccharomycotina</taxon>
        <taxon>Saccharomycetes</taxon>
        <taxon>Saccharomycetales</taxon>
        <taxon>Saccharomycetaceae</taxon>
        <taxon>Nakaseomyces</taxon>
    </lineage>
</organism>
<reference evidence="9 10" key="1">
    <citation type="submission" date="2024-05" db="EMBL/GenBank/DDBJ databases">
        <title>Long read based assembly of the Candida bracarensis genome reveals expanded adhesin content.</title>
        <authorList>
            <person name="Marcet-Houben M."/>
            <person name="Ksiezopolska E."/>
            <person name="Gabaldon T."/>
        </authorList>
    </citation>
    <scope>NUCLEOTIDE SEQUENCE [LARGE SCALE GENOMIC DNA]</scope>
    <source>
        <strain evidence="9 10">CBM6</strain>
    </source>
</reference>
<keyword evidence="4" id="KW-0238">DNA-binding</keyword>
<keyword evidence="7" id="KW-1133">Transmembrane helix</keyword>
<evidence type="ECO:0000256" key="5">
    <source>
        <dbReference type="ARBA" id="ARBA00023242"/>
    </source>
</evidence>
<evidence type="ECO:0000256" key="1">
    <source>
        <dbReference type="ARBA" id="ARBA00004123"/>
    </source>
</evidence>
<evidence type="ECO:0000256" key="4">
    <source>
        <dbReference type="ARBA" id="ARBA00023125"/>
    </source>
</evidence>
<keyword evidence="7" id="KW-0472">Membrane</keyword>
<comment type="similarity">
    <text evidence="2">Belongs to the ORC6 family.</text>
</comment>
<comment type="subcellular location">
    <subcellularLocation>
        <location evidence="1">Nucleus</location>
    </subcellularLocation>
</comment>
<evidence type="ECO:0000313" key="10">
    <source>
        <dbReference type="Proteomes" id="UP001623330"/>
    </source>
</evidence>
<feature type="domain" description="ORC6 first cyclin-like" evidence="8">
    <location>
        <begin position="10"/>
        <end position="104"/>
    </location>
</feature>
<keyword evidence="10" id="KW-1185">Reference proteome</keyword>
<dbReference type="Proteomes" id="UP001623330">
    <property type="component" value="Unassembled WGS sequence"/>
</dbReference>
<dbReference type="EMBL" id="JBEVYD010000009">
    <property type="protein sequence ID" value="KAL3230525.1"/>
    <property type="molecule type" value="Genomic_DNA"/>
</dbReference>
<evidence type="ECO:0000256" key="6">
    <source>
        <dbReference type="SAM" id="MobiDB-lite"/>
    </source>
</evidence>
<feature type="region of interest" description="Disordered" evidence="6">
    <location>
        <begin position="230"/>
        <end position="263"/>
    </location>
</feature>
<sequence length="431" mass="49261">MSNKQVQRCLQDILGYDESDEPDWQKGYLKKLVSATSTLYSTSVNKIQLTADEEVARCHICALLAAERLAEKHMPDLKYYTDKIPLQPRRTRNIVGYFKQHIFGMSPVKDMSWTPSPKKSRSPVKNADRFTSQNPDELRKQLFGTPTKSTGTPITIRSETNTPSGSPTKSPRKIRRKLAFEEDDDDDMTNNADSIVAGITRNESNGSIVNDSPAKTASTGPIFGNVAIISPSKKPEESDASRESSVAIESSPKRRKTDSPRKKIQVPLFEKKHANITAADIVKLCNKFELPKEVTYCVMEEFYARSTFLITSWQLLAGIVLNCVFIVFNERRRKDPRIDHIILSRMQNEMRCPELGEVIECTKMVKELMEGQKWYRDMEIRYNYFDGATYQEMIAKKLGSMLQPNNILATNDQYENWSRKVKDDISMRDLE</sequence>
<keyword evidence="3" id="KW-0235">DNA replication</keyword>
<keyword evidence="5" id="KW-0539">Nucleus</keyword>
<feature type="compositionally biased region" description="Polar residues" evidence="6">
    <location>
        <begin position="144"/>
        <end position="169"/>
    </location>
</feature>
<evidence type="ECO:0000313" key="9">
    <source>
        <dbReference type="EMBL" id="KAL3230525.1"/>
    </source>
</evidence>
<accession>A0ABR4NQV1</accession>
<evidence type="ECO:0000259" key="8">
    <source>
        <dbReference type="Pfam" id="PF05460"/>
    </source>
</evidence>
<dbReference type="InterPro" id="IPR008721">
    <property type="entry name" value="ORC6_cyclin_first"/>
</dbReference>
<name>A0ABR4NQV1_9SACH</name>
<dbReference type="PIRSF" id="PIRSF022941">
    <property type="entry name" value="ORC6_fun"/>
    <property type="match status" value="1"/>
</dbReference>
<evidence type="ECO:0000256" key="2">
    <source>
        <dbReference type="ARBA" id="ARBA00010840"/>
    </source>
</evidence>
<keyword evidence="7" id="KW-0812">Transmembrane</keyword>
<dbReference type="Pfam" id="PF05460">
    <property type="entry name" value="ORC6"/>
    <property type="match status" value="1"/>
</dbReference>
<feature type="transmembrane region" description="Helical" evidence="7">
    <location>
        <begin position="308"/>
        <end position="328"/>
    </location>
</feature>
<evidence type="ECO:0000256" key="3">
    <source>
        <dbReference type="ARBA" id="ARBA00022705"/>
    </source>
</evidence>